<reference evidence="1" key="2">
    <citation type="submission" date="2016-06" db="EMBL/GenBank/DDBJ databases">
        <title>The genome of a short-lived fish provides insights into sex chromosome evolution and the genetic control of aging.</title>
        <authorList>
            <person name="Reichwald K."/>
            <person name="Felder M."/>
            <person name="Petzold A."/>
            <person name="Koch P."/>
            <person name="Groth M."/>
            <person name="Platzer M."/>
        </authorList>
    </citation>
    <scope>NUCLEOTIDE SEQUENCE</scope>
    <source>
        <tissue evidence="1">Brain</tissue>
    </source>
</reference>
<name>A0A1A8MJU7_9TELE</name>
<reference evidence="1" key="1">
    <citation type="submission" date="2016-05" db="EMBL/GenBank/DDBJ databases">
        <authorList>
            <person name="Lavstsen T."/>
            <person name="Jespersen J.S."/>
        </authorList>
    </citation>
    <scope>NUCLEOTIDE SEQUENCE</scope>
    <source>
        <tissue evidence="1">Brain</tissue>
    </source>
</reference>
<feature type="non-terminal residue" evidence="1">
    <location>
        <position position="1"/>
    </location>
</feature>
<organism evidence="1">
    <name type="scientific">Nothobranchius pienaari</name>
    <dbReference type="NCBI Taxonomy" id="704102"/>
    <lineage>
        <taxon>Eukaryota</taxon>
        <taxon>Metazoa</taxon>
        <taxon>Chordata</taxon>
        <taxon>Craniata</taxon>
        <taxon>Vertebrata</taxon>
        <taxon>Euteleostomi</taxon>
        <taxon>Actinopterygii</taxon>
        <taxon>Neopterygii</taxon>
        <taxon>Teleostei</taxon>
        <taxon>Neoteleostei</taxon>
        <taxon>Acanthomorphata</taxon>
        <taxon>Ovalentaria</taxon>
        <taxon>Atherinomorphae</taxon>
        <taxon>Cyprinodontiformes</taxon>
        <taxon>Nothobranchiidae</taxon>
        <taxon>Nothobranchius</taxon>
    </lineage>
</organism>
<accession>A0A1A8MJU7</accession>
<protein>
    <submittedName>
        <fullName evidence="1">Uncharacterized transposon-derived protein</fullName>
    </submittedName>
</protein>
<proteinExistence type="predicted"/>
<dbReference type="EMBL" id="HAEG01002279">
    <property type="protein sequence ID" value="SBR66946.1"/>
    <property type="molecule type" value="Transcribed_RNA"/>
</dbReference>
<dbReference type="EMBL" id="HAEF01015949">
    <property type="protein sequence ID" value="SBR57108.1"/>
    <property type="molecule type" value="Transcribed_RNA"/>
</dbReference>
<dbReference type="AlphaFoldDB" id="A0A1A8MJU7"/>
<gene>
    <name evidence="1" type="primary">YSM6</name>
</gene>
<evidence type="ECO:0000313" key="1">
    <source>
        <dbReference type="EMBL" id="SBR57108.1"/>
    </source>
</evidence>
<sequence>IERSQLRWELGCRLDFSMVRFSVQAGGELKKDPGHAGWTLSLGWPRNAFGFPRRSSSFNKLDRLG</sequence>